<keyword evidence="1" id="KW-1133">Transmembrane helix</keyword>
<dbReference type="Pfam" id="PF00033">
    <property type="entry name" value="Cytochrome_B"/>
    <property type="match status" value="1"/>
</dbReference>
<dbReference type="InterPro" id="IPR005797">
    <property type="entry name" value="Cyt_b/b6_N"/>
</dbReference>
<dbReference type="EMBL" id="JACNLL010000024">
    <property type="protein sequence ID" value="MBC8198806.1"/>
    <property type="molecule type" value="Genomic_DNA"/>
</dbReference>
<dbReference type="InterPro" id="IPR027387">
    <property type="entry name" value="Cytb/b6-like_sf"/>
</dbReference>
<feature type="transmembrane region" description="Helical" evidence="1">
    <location>
        <begin position="217"/>
        <end position="248"/>
    </location>
</feature>
<dbReference type="Proteomes" id="UP000603545">
    <property type="component" value="Unassembled WGS sequence"/>
</dbReference>
<feature type="domain" description="Cytochrome b/b6 N-terminal region profile" evidence="2">
    <location>
        <begin position="1"/>
        <end position="195"/>
    </location>
</feature>
<feature type="transmembrane region" description="Helical" evidence="1">
    <location>
        <begin position="149"/>
        <end position="170"/>
    </location>
</feature>
<keyword evidence="1" id="KW-0472">Membrane</keyword>
<reference evidence="3 4" key="1">
    <citation type="submission" date="2020-08" db="EMBL/GenBank/DDBJ databases">
        <title>Bridging the membrane lipid divide: bacteria of the FCB group superphylum have the potential to synthesize archaeal ether lipids.</title>
        <authorList>
            <person name="Villanueva L."/>
            <person name="Von Meijenfeldt F.A.B."/>
            <person name="Westbye A.B."/>
            <person name="Yadav S."/>
            <person name="Hopmans E.C."/>
            <person name="Dutilh B.E."/>
            <person name="Sinninghe Damste J.S."/>
        </authorList>
    </citation>
    <scope>NUCLEOTIDE SEQUENCE [LARGE SCALE GENOMIC DNA]</scope>
    <source>
        <strain evidence="3">NIOZ-UU82</strain>
    </source>
</reference>
<dbReference type="GO" id="GO:0022904">
    <property type="term" value="P:respiratory electron transport chain"/>
    <property type="evidence" value="ECO:0007669"/>
    <property type="project" value="InterPro"/>
</dbReference>
<sequence length="290" mass="33414">MGINHKMSFCIPRISLSALLVCFISGIILTCQYYPFGNVFRNVEEITTVIPYGFFFRRLHYASGQLFVILMLIHIVDHFMKRRYKGFSVGKWAGLVIPLIICFFILFTGYILKGDKEGIYAGNIFYNILKEIPVAGETITRFVIRPGEMFFWLPYLYHVFFLPILLIFLIRDHINNWFSQAGFLLFTTAGLFIYSLLVRMPMDIPPHAKIELVKGPWFFLGIQVCLGVLPPIVAGIAAPLIFFAILLLLPGLKGHLQKAVHYGIIFLSLFYTFLVIFGYFFIKHSWVLSR</sequence>
<dbReference type="GO" id="GO:0009055">
    <property type="term" value="F:electron transfer activity"/>
    <property type="evidence" value="ECO:0007669"/>
    <property type="project" value="InterPro"/>
</dbReference>
<dbReference type="GO" id="GO:0016020">
    <property type="term" value="C:membrane"/>
    <property type="evidence" value="ECO:0007669"/>
    <property type="project" value="InterPro"/>
</dbReference>
<dbReference type="SUPFAM" id="SSF81342">
    <property type="entry name" value="Transmembrane di-heme cytochromes"/>
    <property type="match status" value="1"/>
</dbReference>
<evidence type="ECO:0000313" key="3">
    <source>
        <dbReference type="EMBL" id="MBC8198806.1"/>
    </source>
</evidence>
<proteinExistence type="predicted"/>
<comment type="caution">
    <text evidence="3">The sequence shown here is derived from an EMBL/GenBank/DDBJ whole genome shotgun (WGS) entry which is preliminary data.</text>
</comment>
<evidence type="ECO:0000256" key="1">
    <source>
        <dbReference type="SAM" id="Phobius"/>
    </source>
</evidence>
<evidence type="ECO:0000313" key="4">
    <source>
        <dbReference type="Proteomes" id="UP000603545"/>
    </source>
</evidence>
<dbReference type="InterPro" id="IPR016174">
    <property type="entry name" value="Di-haem_cyt_TM"/>
</dbReference>
<feature type="transmembrane region" description="Helical" evidence="1">
    <location>
        <begin position="260"/>
        <end position="282"/>
    </location>
</feature>
<feature type="transmembrane region" description="Helical" evidence="1">
    <location>
        <begin position="177"/>
        <end position="197"/>
    </location>
</feature>
<dbReference type="PANTHER" id="PTHR19271">
    <property type="entry name" value="CYTOCHROME B"/>
    <property type="match status" value="1"/>
</dbReference>
<dbReference type="PROSITE" id="PS51002">
    <property type="entry name" value="CYTB_NTER"/>
    <property type="match status" value="1"/>
</dbReference>
<feature type="transmembrane region" description="Helical" evidence="1">
    <location>
        <begin position="14"/>
        <end position="35"/>
    </location>
</feature>
<feature type="transmembrane region" description="Helical" evidence="1">
    <location>
        <begin position="92"/>
        <end position="112"/>
    </location>
</feature>
<name>A0A8J6N4Y6_9BACT</name>
<dbReference type="Gene3D" id="1.20.810.10">
    <property type="entry name" value="Cytochrome Bc1 Complex, Chain C"/>
    <property type="match status" value="2"/>
</dbReference>
<dbReference type="PANTHER" id="PTHR19271:SF16">
    <property type="entry name" value="CYTOCHROME B"/>
    <property type="match status" value="1"/>
</dbReference>
<dbReference type="GO" id="GO:0016491">
    <property type="term" value="F:oxidoreductase activity"/>
    <property type="evidence" value="ECO:0007669"/>
    <property type="project" value="InterPro"/>
</dbReference>
<feature type="transmembrane region" description="Helical" evidence="1">
    <location>
        <begin position="61"/>
        <end position="80"/>
    </location>
</feature>
<organism evidence="3 4">
    <name type="scientific">Candidatus Desulfaltia bathyphila</name>
    <dbReference type="NCBI Taxonomy" id="2841697"/>
    <lineage>
        <taxon>Bacteria</taxon>
        <taxon>Pseudomonadati</taxon>
        <taxon>Thermodesulfobacteriota</taxon>
        <taxon>Desulfobacteria</taxon>
        <taxon>Desulfobacterales</taxon>
        <taxon>Desulfobacterales incertae sedis</taxon>
        <taxon>Candidatus Desulfaltia</taxon>
    </lineage>
</organism>
<protein>
    <submittedName>
        <fullName evidence="3">Cytochrome b N-terminal domain-containing protein</fullName>
    </submittedName>
</protein>
<dbReference type="AlphaFoldDB" id="A0A8J6N4Y6"/>
<keyword evidence="1" id="KW-0812">Transmembrane</keyword>
<accession>A0A8J6N4Y6</accession>
<evidence type="ECO:0000259" key="2">
    <source>
        <dbReference type="PROSITE" id="PS51002"/>
    </source>
</evidence>
<gene>
    <name evidence="3" type="ORF">H8E80_01990</name>
</gene>